<dbReference type="PROSITE" id="PS00330">
    <property type="entry name" value="HEMOLYSIN_CALCIUM"/>
    <property type="match status" value="4"/>
</dbReference>
<sequence>MGADIVSAGEGNNQVLGDSGRIDYTQGTGTLLRLETTSSNLGGNDQISTGTGADVILAGFGTDTVNSGAGNDIVLGDNGWVDYVITDNNPNDIDQITVVDPAIGGGDTINAGAGNDLVIAGTGNDVVNGSNDNDLIFGDHGQVTGDIDLTLLPLNQSNHPFVFTSIFTQNSEGGGADTIFGDAGDDIIIGGQSEDILRGNDGDDDLIGGHNVAGGHDTGDKIDGGAGNDAIAGDNASILRKGNAISSRFRTLSGGLIYDSNDNPLVTGTARSNPSGASERIINLLDHSDTTSNQLFGNDYIAGGAEADTIFGQLGNDTVQGDGSIDLVVGAFRNSDGTLTVSASSEAATDGDDYIEGNGSNDVIFGNLGQDDIIGGSSNLFGLTLASQRPDGSDLIFGGAGTDITRNNIGDGSPGRDADMIVGDNANIFRLLGANGQYLTFNYDNGTYNSVRLIPRAVELLDYTEGGLDYSASATSDRGAADEIHGESGNDEIYGQVGNDVLFGEGQDDNIIGGAGHDWISGGAGQDGVIGDDGRIYTSRNGTAETLYGIVATTQQFISTPGNVQQATINVTGALKKTVNLTPFNLDPNTTSQNPLFDPQFADDIIYGGLGNDFLHGGAGDDGISGAEAMSQFYDKPSNPGNILAYNPTTGEFAAYDEFNPLTKVNNFFLNFSTTEGDTVTSASYGTVNSDGNDAIFGDLGNDWLVGGTGQDNLYGGWGDDLLNVDDNLETNGGLNNTPDTHPSYEDRAFGGAGRDILIANTGGDRLIDWAGEFNSYVVPFAPFGLGTVSRSLQPQLAEFLYALSQSDGADPTRANDTGADPLRNGEPEGELGLVRQQDSAWGNQTGAPNDPQTSNISGGSRDVLRSSNFNDNQFQALAVDSGSWQVVNGKLQGLANSSQADAVAVYDIGTPLPSYFEVQALINVIKPTSGWKGNSYIIFDYVGKTDFKFAGIDISNNKLVIGHRTASGWLVDKQTPFQAKPNVFYNLLLSVNGLAVSLVVDNTNVFSHIYSPRMIDGHSYGLNWGLIGFGSDQSEGSLDNIAVQVLPPAAKYQNLEDLSDGVANLFTGGSTGTWAVQNGRLTGTLPTNGNLAYNLMTLPNVNSINTNSMLDLSAIVNTSTRAGFIFDRNADSFKFAAIDAPADQVLIGHYTQKSGWVVDRVVSRVINTNTDYTLGVTLRGATVNVTLNSQTVVSHAFNAVTVDGKFGLFTQNGSSGFDNISVKTNDPVAGGENLLAAKAPASVRNTTPLTQADLAPIVAEAKRRWIDSGLLSATAIANLDLVQFQVAELDGLILGRTEGNTILLDSNAAGYGWFIDTTPTRDEEFRRKSDQQSATAKIQGDASGKIDLLTVVSHELGHILGFEHDLIEGSPDLMDETLTAGTRLNPPKKSA</sequence>
<dbReference type="PANTHER" id="PTHR38340:SF1">
    <property type="entry name" value="S-LAYER PROTEIN"/>
    <property type="match status" value="1"/>
</dbReference>
<dbReference type="EMBL" id="CP021056">
    <property type="protein sequence ID" value="QXE26036.1"/>
    <property type="molecule type" value="Genomic_DNA"/>
</dbReference>
<proteinExistence type="predicted"/>
<dbReference type="KEGG" id="rsin:B6N60_04763"/>
<evidence type="ECO:0000256" key="1">
    <source>
        <dbReference type="SAM" id="MobiDB-lite"/>
    </source>
</evidence>
<evidence type="ECO:0000313" key="2">
    <source>
        <dbReference type="EMBL" id="QXE26036.1"/>
    </source>
</evidence>
<dbReference type="InterPro" id="IPR018511">
    <property type="entry name" value="Hemolysin-typ_Ca-bd_CS"/>
</dbReference>
<dbReference type="Pfam" id="PF00353">
    <property type="entry name" value="HemolysinCabind"/>
    <property type="match status" value="10"/>
</dbReference>
<evidence type="ECO:0000313" key="3">
    <source>
        <dbReference type="Proteomes" id="UP000683511"/>
    </source>
</evidence>
<protein>
    <submittedName>
        <fullName evidence="2">Parallel beta-helix repeat</fullName>
    </submittedName>
</protein>
<dbReference type="RefSeq" id="WP_217312836.1">
    <property type="nucleotide sequence ID" value="NZ_CP021056.1"/>
</dbReference>
<organism evidence="2 3">
    <name type="scientific">Richelia sinica FACHB-800</name>
    <dbReference type="NCBI Taxonomy" id="1357546"/>
    <lineage>
        <taxon>Bacteria</taxon>
        <taxon>Bacillati</taxon>
        <taxon>Cyanobacteriota</taxon>
        <taxon>Cyanophyceae</taxon>
        <taxon>Nostocales</taxon>
        <taxon>Nostocaceae</taxon>
        <taxon>Richelia</taxon>
    </lineage>
</organism>
<reference evidence="2" key="1">
    <citation type="submission" date="2017-04" db="EMBL/GenBank/DDBJ databases">
        <title>Genome deletions in a multicellular cyanobacterial endosymbiont for morphological adaptation in marine diatoms.</title>
        <authorList>
            <person name="Wang Y."/>
            <person name="Gao H."/>
            <person name="Li R."/>
            <person name="Xu X."/>
        </authorList>
    </citation>
    <scope>NUCLEOTIDE SEQUENCE</scope>
    <source>
        <strain evidence="2">FACHB 800</strain>
    </source>
</reference>
<dbReference type="InterPro" id="IPR001343">
    <property type="entry name" value="Hemolysn_Ca-bd"/>
</dbReference>
<feature type="region of interest" description="Disordered" evidence="1">
    <location>
        <begin position="808"/>
        <end position="863"/>
    </location>
</feature>
<name>A0A975TDM8_9NOST</name>
<dbReference type="Proteomes" id="UP000683511">
    <property type="component" value="Chromosome"/>
</dbReference>
<feature type="compositionally biased region" description="Polar residues" evidence="1">
    <location>
        <begin position="837"/>
        <end position="859"/>
    </location>
</feature>
<keyword evidence="3" id="KW-1185">Reference proteome</keyword>
<dbReference type="GO" id="GO:0005509">
    <property type="term" value="F:calcium ion binding"/>
    <property type="evidence" value="ECO:0007669"/>
    <property type="project" value="InterPro"/>
</dbReference>
<gene>
    <name evidence="2" type="ORF">B6N60_04763</name>
</gene>
<dbReference type="PANTHER" id="PTHR38340">
    <property type="entry name" value="S-LAYER PROTEIN"/>
    <property type="match status" value="1"/>
</dbReference>
<dbReference type="InterPro" id="IPR050557">
    <property type="entry name" value="RTX_toxin/Mannuronan_C5-epim"/>
</dbReference>
<accession>A0A975TDM8</accession>